<comment type="similarity">
    <text evidence="4 11">Belongs to the copper/topaquinone oxidase family.</text>
</comment>
<feature type="region of interest" description="Disordered" evidence="12">
    <location>
        <begin position="1"/>
        <end position="27"/>
    </location>
</feature>
<feature type="region of interest" description="Disordered" evidence="12">
    <location>
        <begin position="218"/>
        <end position="237"/>
    </location>
</feature>
<feature type="region of interest" description="Disordered" evidence="12">
    <location>
        <begin position="650"/>
        <end position="680"/>
    </location>
</feature>
<evidence type="ECO:0000313" key="17">
    <source>
        <dbReference type="Proteomes" id="UP001596306"/>
    </source>
</evidence>
<evidence type="ECO:0000259" key="13">
    <source>
        <dbReference type="Pfam" id="PF01179"/>
    </source>
</evidence>
<dbReference type="Pfam" id="PF01179">
    <property type="entry name" value="Cu_amine_oxid"/>
    <property type="match status" value="1"/>
</dbReference>
<dbReference type="SUPFAM" id="SSF54416">
    <property type="entry name" value="Amine oxidase N-terminal region"/>
    <property type="match status" value="2"/>
</dbReference>
<dbReference type="InterPro" id="IPR015802">
    <property type="entry name" value="Cu_amine_oxidase_N3"/>
</dbReference>
<evidence type="ECO:0000259" key="14">
    <source>
        <dbReference type="Pfam" id="PF02728"/>
    </source>
</evidence>
<dbReference type="Gene3D" id="2.70.98.20">
    <property type="entry name" value="Copper amine oxidase, catalytic domain"/>
    <property type="match status" value="1"/>
</dbReference>
<dbReference type="EC" id="1.4.3.-" evidence="11"/>
<reference evidence="17" key="1">
    <citation type="journal article" date="2019" name="Int. J. Syst. Evol. Microbiol.">
        <title>The Global Catalogue of Microorganisms (GCM) 10K type strain sequencing project: providing services to taxonomists for standard genome sequencing and annotation.</title>
        <authorList>
            <consortium name="The Broad Institute Genomics Platform"/>
            <consortium name="The Broad Institute Genome Sequencing Center for Infectious Disease"/>
            <person name="Wu L."/>
            <person name="Ma J."/>
        </authorList>
    </citation>
    <scope>NUCLEOTIDE SEQUENCE [LARGE SCALE GENOMIC DNA]</scope>
    <source>
        <strain evidence="17">CCUG 43304</strain>
    </source>
</reference>
<keyword evidence="8 11" id="KW-0560">Oxidoreductase</keyword>
<name>A0ABW1VCQ2_9MICO</name>
<dbReference type="GO" id="GO:0008131">
    <property type="term" value="F:primary methylamine oxidase activity"/>
    <property type="evidence" value="ECO:0007669"/>
    <property type="project" value="UniProtKB-EC"/>
</dbReference>
<keyword evidence="6 11" id="KW-0479">Metal-binding</keyword>
<evidence type="ECO:0000256" key="11">
    <source>
        <dbReference type="RuleBase" id="RU000672"/>
    </source>
</evidence>
<keyword evidence="10" id="KW-0464">Manganese</keyword>
<dbReference type="NCBIfam" id="NF008559">
    <property type="entry name" value="PRK11504.1"/>
    <property type="match status" value="1"/>
</dbReference>
<dbReference type="InterPro" id="IPR015798">
    <property type="entry name" value="Cu_amine_oxidase_C"/>
</dbReference>
<feature type="domain" description="Copper amine oxidase catalytic" evidence="13">
    <location>
        <begin position="244"/>
        <end position="646"/>
    </location>
</feature>
<dbReference type="InterPro" id="IPR049948">
    <property type="entry name" value="Cu_Am_ox_TPQ-bd"/>
</dbReference>
<dbReference type="RefSeq" id="WP_386726494.1">
    <property type="nucleotide sequence ID" value="NZ_JBHSTP010000001.1"/>
</dbReference>
<evidence type="ECO:0000256" key="8">
    <source>
        <dbReference type="ARBA" id="ARBA00023002"/>
    </source>
</evidence>
<dbReference type="Pfam" id="PF21994">
    <property type="entry name" value="AGAO-like_N2"/>
    <property type="match status" value="1"/>
</dbReference>
<keyword evidence="9 11" id="KW-0186">Copper</keyword>
<dbReference type="SUPFAM" id="SSF49998">
    <property type="entry name" value="Amine oxidase catalytic domain"/>
    <property type="match status" value="1"/>
</dbReference>
<keyword evidence="17" id="KW-1185">Reference proteome</keyword>
<comment type="cofactor">
    <cofactor evidence="3">
        <name>Zn(2+)</name>
        <dbReference type="ChEBI" id="CHEBI:29105"/>
    </cofactor>
</comment>
<comment type="subunit">
    <text evidence="5">Homodimer.</text>
</comment>
<dbReference type="InterPro" id="IPR054157">
    <property type="entry name" value="AGAO-like_N2"/>
</dbReference>
<dbReference type="PANTHER" id="PTHR10638:SF86">
    <property type="entry name" value="COPPER AMINE OXIDASE 1-RELATED"/>
    <property type="match status" value="1"/>
</dbReference>
<protein>
    <recommendedName>
        <fullName evidence="11">Amine oxidase</fullName>
        <ecNumber evidence="11">1.4.3.-</ecNumber>
    </recommendedName>
</protein>
<dbReference type="Proteomes" id="UP001596306">
    <property type="component" value="Unassembled WGS sequence"/>
</dbReference>
<evidence type="ECO:0000256" key="1">
    <source>
        <dbReference type="ARBA" id="ARBA00001935"/>
    </source>
</evidence>
<evidence type="ECO:0000313" key="16">
    <source>
        <dbReference type="EMBL" id="MFC6354712.1"/>
    </source>
</evidence>
<feature type="compositionally biased region" description="Basic and acidic residues" evidence="12">
    <location>
        <begin position="667"/>
        <end position="680"/>
    </location>
</feature>
<evidence type="ECO:0000256" key="10">
    <source>
        <dbReference type="ARBA" id="ARBA00023211"/>
    </source>
</evidence>
<dbReference type="InterPro" id="IPR036460">
    <property type="entry name" value="Cu_amine_oxidase_C_sf"/>
</dbReference>
<evidence type="ECO:0000256" key="6">
    <source>
        <dbReference type="ARBA" id="ARBA00022723"/>
    </source>
</evidence>
<evidence type="ECO:0000256" key="3">
    <source>
        <dbReference type="ARBA" id="ARBA00001947"/>
    </source>
</evidence>
<evidence type="ECO:0000259" key="15">
    <source>
        <dbReference type="Pfam" id="PF21994"/>
    </source>
</evidence>
<evidence type="ECO:0000256" key="5">
    <source>
        <dbReference type="ARBA" id="ARBA00011738"/>
    </source>
</evidence>
<evidence type="ECO:0000256" key="7">
    <source>
        <dbReference type="ARBA" id="ARBA00022772"/>
    </source>
</evidence>
<sequence>MSHHSHEDASAHAHHVASGEPGSVAHPLDPLTAEELAAGRAALVEAGYVDASTRFAQVLPVEPDKAVVAAFRGGDPIERRILFVLLNTATGASAEAVVSVTSGAVVSYTPLVTGEAPYGQPQYLFEEYDSAAEIAKASSEWRAAMTRRGLAGRIENAFCAPLAPGFFGRADEVGRRVIRSLTFLRENENDSPWAHPVEGLIVHIDLTERRVIRIEDDGNVPVPTENGNYGADATGPARTSLKPIEITQPDGPSFRVDGSAVEWENWKFRIGFNAREGLVLNTVTFRDGDEDRSVLHRASVPEMVVPYGDTSPTRFWISYFDAGEYLLGKNANPLALGCDCLGVIHYFDGFVADDHGNPVKIPQVVCMHEEDYGILWKHTDFSGKPEVRRSRRLVVSYFSTIGNYDYGFFWYFYLDGTIQVEAKATGIVFAGAGHPGSENPHAPEIAPGLFAPVHQHLFCARLDVAIDGEDNSLHEIDVAGIPIGEENPHGNAFTWRSTQLSSEMDAARLANPTAGRVWEVQSASRTNRVGKPTSYHLLPQGGPVLLAQPESTVFGRATFATKHLWGTAFDPSERFPAGDYPNAHAGGAGLPSWIAADRDLNGTDIVLWHVFGPTHIPRPEDWPIMPVDYSGFLLKPYGFLDRNPALDLPDGAAPNAGSPSCGSGDICHCEHETDTSEEKP</sequence>
<feature type="domain" description="AGAO-like N2" evidence="15">
    <location>
        <begin position="32"/>
        <end position="107"/>
    </location>
</feature>
<keyword evidence="7 11" id="KW-0801">TPQ</keyword>
<comment type="caution">
    <text evidence="16">The sequence shown here is derived from an EMBL/GenBank/DDBJ whole genome shotgun (WGS) entry which is preliminary data.</text>
</comment>
<comment type="cofactor">
    <cofactor evidence="11">
        <name>Cu cation</name>
        <dbReference type="ChEBI" id="CHEBI:23378"/>
    </cofactor>
    <text evidence="11">Contains 1 topaquinone per subunit.</text>
</comment>
<comment type="cofactor">
    <cofactor evidence="2">
        <name>Mn(2+)</name>
        <dbReference type="ChEBI" id="CHEBI:29035"/>
    </cofactor>
</comment>
<feature type="compositionally biased region" description="Basic and acidic residues" evidence="12">
    <location>
        <begin position="1"/>
        <end position="11"/>
    </location>
</feature>
<proteinExistence type="inferred from homology"/>
<feature type="domain" description="Copper amine oxidase N3-terminal" evidence="14">
    <location>
        <begin position="123"/>
        <end position="221"/>
    </location>
</feature>
<dbReference type="EMBL" id="JBHSTP010000001">
    <property type="protein sequence ID" value="MFC6354712.1"/>
    <property type="molecule type" value="Genomic_DNA"/>
</dbReference>
<dbReference type="PROSITE" id="PS01164">
    <property type="entry name" value="COPPER_AMINE_OXID_1"/>
    <property type="match status" value="1"/>
</dbReference>
<comment type="PTM">
    <text evidence="11">Topaquinone (TPQ) is generated by copper-dependent autoxidation of a specific tyrosyl residue.</text>
</comment>
<dbReference type="PANTHER" id="PTHR10638">
    <property type="entry name" value="COPPER AMINE OXIDASE"/>
    <property type="match status" value="1"/>
</dbReference>
<evidence type="ECO:0000256" key="2">
    <source>
        <dbReference type="ARBA" id="ARBA00001936"/>
    </source>
</evidence>
<organism evidence="16 17">
    <name type="scientific">Luethyella okanaganae</name>
    <dbReference type="NCBI Taxonomy" id="69372"/>
    <lineage>
        <taxon>Bacteria</taxon>
        <taxon>Bacillati</taxon>
        <taxon>Actinomycetota</taxon>
        <taxon>Actinomycetes</taxon>
        <taxon>Micrococcales</taxon>
        <taxon>Microbacteriaceae</taxon>
        <taxon>Luethyella</taxon>
    </lineage>
</organism>
<evidence type="ECO:0000256" key="9">
    <source>
        <dbReference type="ARBA" id="ARBA00023008"/>
    </source>
</evidence>
<dbReference type="InterPro" id="IPR000269">
    <property type="entry name" value="Cu_amine_oxidase"/>
</dbReference>
<evidence type="ECO:0000256" key="4">
    <source>
        <dbReference type="ARBA" id="ARBA00007983"/>
    </source>
</evidence>
<dbReference type="Gene3D" id="3.10.450.40">
    <property type="match status" value="2"/>
</dbReference>
<comment type="cofactor">
    <cofactor evidence="1">
        <name>Cu cation</name>
        <dbReference type="ChEBI" id="CHEBI:23378"/>
    </cofactor>
</comment>
<dbReference type="Pfam" id="PF02728">
    <property type="entry name" value="Cu_amine_oxidN3"/>
    <property type="match status" value="1"/>
</dbReference>
<gene>
    <name evidence="16" type="ORF">ACFQB0_01115</name>
</gene>
<accession>A0ABW1VCQ2</accession>
<evidence type="ECO:0000256" key="12">
    <source>
        <dbReference type="SAM" id="MobiDB-lite"/>
    </source>
</evidence>
<dbReference type="InterPro" id="IPR016182">
    <property type="entry name" value="Cu_amine_oxidase_N-reg"/>
</dbReference>